<evidence type="ECO:0000256" key="1">
    <source>
        <dbReference type="SAM" id="SignalP"/>
    </source>
</evidence>
<keyword evidence="1" id="KW-0732">Signal</keyword>
<feature type="chain" id="PRO_5002566373" description="Secreted protein" evidence="1">
    <location>
        <begin position="19"/>
        <end position="67"/>
    </location>
</feature>
<name>A0A0G4LN14_VERLO</name>
<reference evidence="2 3" key="1">
    <citation type="submission" date="2015-05" db="EMBL/GenBank/DDBJ databases">
        <authorList>
            <person name="Wang D.B."/>
            <person name="Wang M."/>
        </authorList>
    </citation>
    <scope>NUCLEOTIDE SEQUENCE [LARGE SCALE GENOMIC DNA]</scope>
    <source>
        <strain evidence="2">VL1</strain>
    </source>
</reference>
<dbReference type="AlphaFoldDB" id="A0A0G4LN14"/>
<accession>A0A0G4LN14</accession>
<proteinExistence type="predicted"/>
<gene>
    <name evidence="2" type="ORF">BN1708_003695</name>
</gene>
<dbReference type="EMBL" id="CVQH01015557">
    <property type="protein sequence ID" value="CRK23426.1"/>
    <property type="molecule type" value="Genomic_DNA"/>
</dbReference>
<dbReference type="Proteomes" id="UP000044602">
    <property type="component" value="Unassembled WGS sequence"/>
</dbReference>
<evidence type="ECO:0000313" key="2">
    <source>
        <dbReference type="EMBL" id="CRK23426.1"/>
    </source>
</evidence>
<evidence type="ECO:0000313" key="3">
    <source>
        <dbReference type="Proteomes" id="UP000044602"/>
    </source>
</evidence>
<evidence type="ECO:0008006" key="4">
    <source>
        <dbReference type="Google" id="ProtNLM"/>
    </source>
</evidence>
<keyword evidence="3" id="KW-1185">Reference proteome</keyword>
<sequence>MRVMLSRILAFMCTFASAVVDHLAAGATWVHKHTGLGRATITAPVPSHLFFGSRRTWKPALVAGTLV</sequence>
<protein>
    <recommendedName>
        <fullName evidence="4">Secreted protein</fullName>
    </recommendedName>
</protein>
<feature type="signal peptide" evidence="1">
    <location>
        <begin position="1"/>
        <end position="18"/>
    </location>
</feature>
<organism evidence="2 3">
    <name type="scientific">Verticillium longisporum</name>
    <name type="common">Verticillium dahliae var. longisporum</name>
    <dbReference type="NCBI Taxonomy" id="100787"/>
    <lineage>
        <taxon>Eukaryota</taxon>
        <taxon>Fungi</taxon>
        <taxon>Dikarya</taxon>
        <taxon>Ascomycota</taxon>
        <taxon>Pezizomycotina</taxon>
        <taxon>Sordariomycetes</taxon>
        <taxon>Hypocreomycetidae</taxon>
        <taxon>Glomerellales</taxon>
        <taxon>Plectosphaerellaceae</taxon>
        <taxon>Verticillium</taxon>
    </lineage>
</organism>